<evidence type="ECO:0000256" key="4">
    <source>
        <dbReference type="SAM" id="Phobius"/>
    </source>
</evidence>
<dbReference type="RefSeq" id="WP_378109727.1">
    <property type="nucleotide sequence ID" value="NZ_JBHSNC010000001.1"/>
</dbReference>
<keyword evidence="4" id="KW-1133">Transmembrane helix</keyword>
<feature type="transmembrane region" description="Helical" evidence="4">
    <location>
        <begin position="326"/>
        <end position="345"/>
    </location>
</feature>
<comment type="caution">
    <text evidence="5">The sequence shown here is derived from an EMBL/GenBank/DDBJ whole genome shotgun (WGS) entry which is preliminary data.</text>
</comment>
<dbReference type="PIRSF" id="PIRSF005690">
    <property type="entry name" value="GerBA"/>
    <property type="match status" value="1"/>
</dbReference>
<comment type="similarity">
    <text evidence="1">Belongs to the GerABKA family.</text>
</comment>
<proteinExistence type="inferred from homology"/>
<accession>A0ABW0QSV9</accession>
<evidence type="ECO:0000256" key="2">
    <source>
        <dbReference type="ARBA" id="ARBA00023136"/>
    </source>
</evidence>
<dbReference type="InterPro" id="IPR004995">
    <property type="entry name" value="Spore_Ger"/>
</dbReference>
<protein>
    <submittedName>
        <fullName evidence="5">Spore germination protein</fullName>
    </submittedName>
</protein>
<sequence>MSRFKWLRKSMKFPIPHNKTLVRTQQSNELSDEQSKAQVEIGSDIGSRIAYLRRRFSESSDVVYHTLITPSGLSCALIYIKGMIDQLTVEQSVLKSLADIDPGMKDEELYAMLFASKQLPIAKQTICDSMTDAERSILDGNPVLMADGEPRMLSLSISSTKQRSIDEPPNESVIRGPREAFIEDLETNITLIRKRLKTHRFTVETMHFGKETHTAVALVYLSGVCKQELVDEAKKRLSSIEIDGVLGSSYLEEYIEDNPYSPFPQMQYTERPDVTCAALLEGRFALIVDGTPIIILAPVTVFMLMQSAEDYYQRYIAASWIRLLRYFFLLISILLPSFYIAITTFHPDIIPERLLVTVAAARESVPFPALLEAFIMELSFEALREASLRIPKVIGQAVSIIGALIIGTAAVQAGIVSASMVIIVSMTGIASFIIPHYDLGLAFRLIRFPIMLLAGLFGLFGIACGMILLYFHLIELRSFGLPYLEPLTPRNKGDLKDVFVRAPWWAMKSNPSYSGANKNGQRSGGRNWATDNEEEE</sequence>
<keyword evidence="2 4" id="KW-0472">Membrane</keyword>
<keyword evidence="4" id="KW-0812">Transmembrane</keyword>
<dbReference type="InterPro" id="IPR050768">
    <property type="entry name" value="UPF0353/GerABKA_families"/>
</dbReference>
<feature type="region of interest" description="Disordered" evidence="3">
    <location>
        <begin position="513"/>
        <end position="536"/>
    </location>
</feature>
<evidence type="ECO:0000313" key="6">
    <source>
        <dbReference type="Proteomes" id="UP001596108"/>
    </source>
</evidence>
<feature type="transmembrane region" description="Helical" evidence="4">
    <location>
        <begin position="404"/>
        <end position="434"/>
    </location>
</feature>
<dbReference type="EMBL" id="JBHSNC010000001">
    <property type="protein sequence ID" value="MFC5527923.1"/>
    <property type="molecule type" value="Genomic_DNA"/>
</dbReference>
<feature type="transmembrane region" description="Helical" evidence="4">
    <location>
        <begin position="284"/>
        <end position="305"/>
    </location>
</feature>
<name>A0ABW0QSV9_9BACL</name>
<gene>
    <name evidence="5" type="ORF">ACFPQ4_00405</name>
</gene>
<evidence type="ECO:0000256" key="3">
    <source>
        <dbReference type="SAM" id="MobiDB-lite"/>
    </source>
</evidence>
<evidence type="ECO:0000313" key="5">
    <source>
        <dbReference type="EMBL" id="MFC5527923.1"/>
    </source>
</evidence>
<dbReference type="Pfam" id="PF03323">
    <property type="entry name" value="GerA"/>
    <property type="match status" value="1"/>
</dbReference>
<keyword evidence="6" id="KW-1185">Reference proteome</keyword>
<feature type="transmembrane region" description="Helical" evidence="4">
    <location>
        <begin position="446"/>
        <end position="471"/>
    </location>
</feature>
<reference evidence="6" key="1">
    <citation type="journal article" date="2019" name="Int. J. Syst. Evol. Microbiol.">
        <title>The Global Catalogue of Microorganisms (GCM) 10K type strain sequencing project: providing services to taxonomists for standard genome sequencing and annotation.</title>
        <authorList>
            <consortium name="The Broad Institute Genomics Platform"/>
            <consortium name="The Broad Institute Genome Sequencing Center for Infectious Disease"/>
            <person name="Wu L."/>
            <person name="Ma J."/>
        </authorList>
    </citation>
    <scope>NUCLEOTIDE SEQUENCE [LARGE SCALE GENOMIC DNA]</scope>
    <source>
        <strain evidence="6">CGMCC 1.18578</strain>
    </source>
</reference>
<dbReference type="PANTHER" id="PTHR22550">
    <property type="entry name" value="SPORE GERMINATION PROTEIN"/>
    <property type="match status" value="1"/>
</dbReference>
<dbReference type="PANTHER" id="PTHR22550:SF5">
    <property type="entry name" value="LEUCINE ZIPPER PROTEIN 4"/>
    <property type="match status" value="1"/>
</dbReference>
<dbReference type="Proteomes" id="UP001596108">
    <property type="component" value="Unassembled WGS sequence"/>
</dbReference>
<evidence type="ECO:0000256" key="1">
    <source>
        <dbReference type="ARBA" id="ARBA00005278"/>
    </source>
</evidence>
<organism evidence="5 6">
    <name type="scientific">Cohnella yongneupensis</name>
    <dbReference type="NCBI Taxonomy" id="425006"/>
    <lineage>
        <taxon>Bacteria</taxon>
        <taxon>Bacillati</taxon>
        <taxon>Bacillota</taxon>
        <taxon>Bacilli</taxon>
        <taxon>Bacillales</taxon>
        <taxon>Paenibacillaceae</taxon>
        <taxon>Cohnella</taxon>
    </lineage>
</organism>